<dbReference type="AlphaFoldDB" id="A0A0U3CVR2"/>
<dbReference type="RefSeq" id="WP_058738756.1">
    <property type="nucleotide sequence ID" value="NZ_CP011266.1"/>
</dbReference>
<name>A0A0U3CVR2_9EURY</name>
<dbReference type="GeneID" id="26735611"/>
<reference evidence="1 2" key="1">
    <citation type="submission" date="2015-04" db="EMBL/GenBank/DDBJ databases">
        <title>The complete genome sequence of the rumen methanogen Methanobrevibacter millerae SM9.</title>
        <authorList>
            <person name="Leahy S.C."/>
            <person name="Kelly W.J."/>
            <person name="Pacheco D.M."/>
            <person name="Li D."/>
            <person name="Altermann E."/>
            <person name="Attwood G.T."/>
        </authorList>
    </citation>
    <scope>NUCLEOTIDE SEQUENCE [LARGE SCALE GENOMIC DNA]</scope>
    <source>
        <strain evidence="1 2">SM9</strain>
    </source>
</reference>
<accession>A0A0U3CVR2</accession>
<dbReference type="KEGG" id="mmil:sm9_0637"/>
<evidence type="ECO:0000313" key="2">
    <source>
        <dbReference type="Proteomes" id="UP000067738"/>
    </source>
</evidence>
<sequence length="180" mass="20949">MCEINYDETAYTLIENVFGDYREIVGKASDEIQKIAKKHEIPGTIYKTRNNEFISLSMTKNDFGNKELDQYQRYGEELYKKSKKEISIYILGSPHVKLKVTKEIESTAPITINLSLIEYSSAYDTLRHIQSLVENHEKLDNEDLNALKMIPYMGPPEDKRNLRVECLNLWKKIINKGLIK</sequence>
<organism evidence="1 2">
    <name type="scientific">Methanobrevibacter millerae</name>
    <dbReference type="NCBI Taxonomy" id="230361"/>
    <lineage>
        <taxon>Archaea</taxon>
        <taxon>Methanobacteriati</taxon>
        <taxon>Methanobacteriota</taxon>
        <taxon>Methanomada group</taxon>
        <taxon>Methanobacteria</taxon>
        <taxon>Methanobacteriales</taxon>
        <taxon>Methanobacteriaceae</taxon>
        <taxon>Methanobrevibacter</taxon>
    </lineage>
</organism>
<protein>
    <submittedName>
        <fullName evidence="1">Uncharacterized protein</fullName>
    </submittedName>
</protein>
<gene>
    <name evidence="1" type="ORF">sm9_0637</name>
</gene>
<dbReference type="OrthoDB" id="381208at2157"/>
<proteinExistence type="predicted"/>
<evidence type="ECO:0000313" key="1">
    <source>
        <dbReference type="EMBL" id="ALT68436.1"/>
    </source>
</evidence>
<dbReference type="EMBL" id="CP011266">
    <property type="protein sequence ID" value="ALT68436.1"/>
    <property type="molecule type" value="Genomic_DNA"/>
</dbReference>
<dbReference type="Proteomes" id="UP000067738">
    <property type="component" value="Chromosome"/>
</dbReference>
<dbReference type="PATRIC" id="fig|230361.4.peg.659"/>
<keyword evidence="2" id="KW-1185">Reference proteome</keyword>